<evidence type="ECO:0000313" key="2">
    <source>
        <dbReference type="EnsemblMetazoa" id="AFAF015158-PA"/>
    </source>
</evidence>
<sequence length="143" mass="15263">MKLLALCVFLCALVAGSSAQTTKAPGIVRLQNTLGQMLALVRDIAVENNNIVSDTENQTAIDAANQALNNLRSLYSAFGSSSTSSLPLALRTKVNTAISNFKNAIAAWDTTLNDFPIDAFKLISSYQTVEKEFLNLAAAVIPL</sequence>
<keyword evidence="1" id="KW-0732">Signal</keyword>
<accession>A0A182QR15</accession>
<dbReference type="EMBL" id="AXCN02000822">
    <property type="status" value="NOT_ANNOTATED_CDS"/>
    <property type="molecule type" value="Genomic_DNA"/>
</dbReference>
<proteinExistence type="predicted"/>
<dbReference type="Proteomes" id="UP000075886">
    <property type="component" value="Unassembled WGS sequence"/>
</dbReference>
<organism evidence="2 3">
    <name type="scientific">Anopheles farauti</name>
    <dbReference type="NCBI Taxonomy" id="69004"/>
    <lineage>
        <taxon>Eukaryota</taxon>
        <taxon>Metazoa</taxon>
        <taxon>Ecdysozoa</taxon>
        <taxon>Arthropoda</taxon>
        <taxon>Hexapoda</taxon>
        <taxon>Insecta</taxon>
        <taxon>Pterygota</taxon>
        <taxon>Neoptera</taxon>
        <taxon>Endopterygota</taxon>
        <taxon>Diptera</taxon>
        <taxon>Nematocera</taxon>
        <taxon>Culicoidea</taxon>
        <taxon>Culicidae</taxon>
        <taxon>Anophelinae</taxon>
        <taxon>Anopheles</taxon>
    </lineage>
</organism>
<feature type="signal peptide" evidence="1">
    <location>
        <begin position="1"/>
        <end position="19"/>
    </location>
</feature>
<name>A0A182QR15_9DIPT</name>
<reference evidence="2" key="2">
    <citation type="submission" date="2020-05" db="UniProtKB">
        <authorList>
            <consortium name="EnsemblMetazoa"/>
        </authorList>
    </citation>
    <scope>IDENTIFICATION</scope>
    <source>
        <strain evidence="2">FAR1</strain>
    </source>
</reference>
<evidence type="ECO:0000256" key="1">
    <source>
        <dbReference type="SAM" id="SignalP"/>
    </source>
</evidence>
<reference evidence="3" key="1">
    <citation type="submission" date="2014-01" db="EMBL/GenBank/DDBJ databases">
        <title>The Genome Sequence of Anopheles farauti FAR1 (V2).</title>
        <authorList>
            <consortium name="The Broad Institute Genomics Platform"/>
            <person name="Neafsey D.E."/>
            <person name="Besansky N."/>
            <person name="Howell P."/>
            <person name="Walton C."/>
            <person name="Young S.K."/>
            <person name="Zeng Q."/>
            <person name="Gargeya S."/>
            <person name="Fitzgerald M."/>
            <person name="Haas B."/>
            <person name="Abouelleil A."/>
            <person name="Allen A.W."/>
            <person name="Alvarado L."/>
            <person name="Arachchi H.M."/>
            <person name="Berlin A.M."/>
            <person name="Chapman S.B."/>
            <person name="Gainer-Dewar J."/>
            <person name="Goldberg J."/>
            <person name="Griggs A."/>
            <person name="Gujja S."/>
            <person name="Hansen M."/>
            <person name="Howarth C."/>
            <person name="Imamovic A."/>
            <person name="Ireland A."/>
            <person name="Larimer J."/>
            <person name="McCowan C."/>
            <person name="Murphy C."/>
            <person name="Pearson M."/>
            <person name="Poon T.W."/>
            <person name="Priest M."/>
            <person name="Roberts A."/>
            <person name="Saif S."/>
            <person name="Shea T."/>
            <person name="Sisk P."/>
            <person name="Sykes S."/>
            <person name="Wortman J."/>
            <person name="Nusbaum C."/>
            <person name="Birren B."/>
        </authorList>
    </citation>
    <scope>NUCLEOTIDE SEQUENCE [LARGE SCALE GENOMIC DNA]</scope>
    <source>
        <strain evidence="3">FAR1</strain>
    </source>
</reference>
<keyword evidence="3" id="KW-1185">Reference proteome</keyword>
<feature type="chain" id="PRO_5008133360" evidence="1">
    <location>
        <begin position="20"/>
        <end position="143"/>
    </location>
</feature>
<evidence type="ECO:0000313" key="3">
    <source>
        <dbReference type="Proteomes" id="UP000075886"/>
    </source>
</evidence>
<protein>
    <submittedName>
        <fullName evidence="2">Uncharacterized protein</fullName>
    </submittedName>
</protein>
<dbReference type="AlphaFoldDB" id="A0A182QR15"/>
<dbReference type="EnsemblMetazoa" id="AFAF015158-RA">
    <property type="protein sequence ID" value="AFAF015158-PA"/>
    <property type="gene ID" value="AFAF015158"/>
</dbReference>
<dbReference type="VEuPathDB" id="VectorBase:AFAF015158"/>